<accession>A0A1V6NIH6</accession>
<sequence>MNIVQRSGSSANAVPSVVALRVVTLPAFFDGRSDVVFVDERDCDDFDVRESLLILHSLNHLDHRQGRDRIRGVSPTSTLSIVPEARIDFKKA</sequence>
<proteinExistence type="predicted"/>
<gene>
    <name evidence="1" type="ORF">PENPOL_c007G08335</name>
</gene>
<name>A0A1V6NIH6_PENPO</name>
<dbReference type="Proteomes" id="UP000191408">
    <property type="component" value="Unassembled WGS sequence"/>
</dbReference>
<organism evidence="1 2">
    <name type="scientific">Penicillium polonicum</name>
    <dbReference type="NCBI Taxonomy" id="60169"/>
    <lineage>
        <taxon>Eukaryota</taxon>
        <taxon>Fungi</taxon>
        <taxon>Dikarya</taxon>
        <taxon>Ascomycota</taxon>
        <taxon>Pezizomycotina</taxon>
        <taxon>Eurotiomycetes</taxon>
        <taxon>Eurotiomycetidae</taxon>
        <taxon>Eurotiales</taxon>
        <taxon>Aspergillaceae</taxon>
        <taxon>Penicillium</taxon>
    </lineage>
</organism>
<comment type="caution">
    <text evidence="1">The sequence shown here is derived from an EMBL/GenBank/DDBJ whole genome shotgun (WGS) entry which is preliminary data.</text>
</comment>
<reference evidence="2" key="1">
    <citation type="journal article" date="2017" name="Nat. Microbiol.">
        <title>Global analysis of biosynthetic gene clusters reveals vast potential of secondary metabolite production in Penicillium species.</title>
        <authorList>
            <person name="Nielsen J.C."/>
            <person name="Grijseels S."/>
            <person name="Prigent S."/>
            <person name="Ji B."/>
            <person name="Dainat J."/>
            <person name="Nielsen K.F."/>
            <person name="Frisvad J.C."/>
            <person name="Workman M."/>
            <person name="Nielsen J."/>
        </authorList>
    </citation>
    <scope>NUCLEOTIDE SEQUENCE [LARGE SCALE GENOMIC DNA]</scope>
    <source>
        <strain evidence="2">IBT 4502</strain>
    </source>
</reference>
<protein>
    <submittedName>
        <fullName evidence="1">Uncharacterized protein</fullName>
    </submittedName>
</protein>
<keyword evidence="2" id="KW-1185">Reference proteome</keyword>
<dbReference type="EMBL" id="MDYM01000007">
    <property type="protein sequence ID" value="OQD64544.1"/>
    <property type="molecule type" value="Genomic_DNA"/>
</dbReference>
<evidence type="ECO:0000313" key="1">
    <source>
        <dbReference type="EMBL" id="OQD64544.1"/>
    </source>
</evidence>
<evidence type="ECO:0000313" key="2">
    <source>
        <dbReference type="Proteomes" id="UP000191408"/>
    </source>
</evidence>
<dbReference type="AlphaFoldDB" id="A0A1V6NIH6"/>